<keyword evidence="3" id="KW-0436">Ligase</keyword>
<proteinExistence type="inferred from homology"/>
<evidence type="ECO:0000256" key="6">
    <source>
        <dbReference type="ARBA" id="ARBA00022917"/>
    </source>
</evidence>
<organism evidence="9 10">
    <name type="scientific">Populus alba x Populus x berolinensis</name>
    <dbReference type="NCBI Taxonomy" id="444605"/>
    <lineage>
        <taxon>Eukaryota</taxon>
        <taxon>Viridiplantae</taxon>
        <taxon>Streptophyta</taxon>
        <taxon>Embryophyta</taxon>
        <taxon>Tracheophyta</taxon>
        <taxon>Spermatophyta</taxon>
        <taxon>Magnoliopsida</taxon>
        <taxon>eudicotyledons</taxon>
        <taxon>Gunneridae</taxon>
        <taxon>Pentapetalae</taxon>
        <taxon>rosids</taxon>
        <taxon>fabids</taxon>
        <taxon>Malpighiales</taxon>
        <taxon>Salicaceae</taxon>
        <taxon>Saliceae</taxon>
        <taxon>Populus</taxon>
    </lineage>
</organism>
<dbReference type="GO" id="GO:0002161">
    <property type="term" value="F:aminoacyl-tRNA deacylase activity"/>
    <property type="evidence" value="ECO:0007669"/>
    <property type="project" value="InterPro"/>
</dbReference>
<dbReference type="AlphaFoldDB" id="A0AAD6VWV3"/>
<keyword evidence="6" id="KW-0648">Protein biosynthesis</keyword>
<keyword evidence="5" id="KW-0067">ATP-binding</keyword>
<dbReference type="InterPro" id="IPR002303">
    <property type="entry name" value="Valyl-tRNA_ligase"/>
</dbReference>
<dbReference type="Gene3D" id="3.90.740.10">
    <property type="entry name" value="Valyl/Leucyl/Isoleucyl-tRNA synthetase, editing domain"/>
    <property type="match status" value="1"/>
</dbReference>
<evidence type="ECO:0000256" key="8">
    <source>
        <dbReference type="ARBA" id="ARBA00029936"/>
    </source>
</evidence>
<dbReference type="GO" id="GO:0004832">
    <property type="term" value="F:valine-tRNA ligase activity"/>
    <property type="evidence" value="ECO:0007669"/>
    <property type="project" value="UniProtKB-EC"/>
</dbReference>
<dbReference type="GO" id="GO:0005829">
    <property type="term" value="C:cytosol"/>
    <property type="evidence" value="ECO:0007669"/>
    <property type="project" value="TreeGrafter"/>
</dbReference>
<dbReference type="GO" id="GO:0005524">
    <property type="term" value="F:ATP binding"/>
    <property type="evidence" value="ECO:0007669"/>
    <property type="project" value="UniProtKB-KW"/>
</dbReference>
<comment type="caution">
    <text evidence="9">The sequence shown here is derived from an EMBL/GenBank/DDBJ whole genome shotgun (WGS) entry which is preliminary data.</text>
</comment>
<gene>
    <name evidence="9" type="ORF">NC653_019012</name>
</gene>
<evidence type="ECO:0000256" key="1">
    <source>
        <dbReference type="ARBA" id="ARBA00005594"/>
    </source>
</evidence>
<evidence type="ECO:0000256" key="3">
    <source>
        <dbReference type="ARBA" id="ARBA00022598"/>
    </source>
</evidence>
<dbReference type="Proteomes" id="UP001164929">
    <property type="component" value="Chromosome 7"/>
</dbReference>
<dbReference type="InterPro" id="IPR009008">
    <property type="entry name" value="Val/Leu/Ile-tRNA-synth_edit"/>
</dbReference>
<evidence type="ECO:0000256" key="4">
    <source>
        <dbReference type="ARBA" id="ARBA00022741"/>
    </source>
</evidence>
<evidence type="ECO:0000313" key="9">
    <source>
        <dbReference type="EMBL" id="KAJ6990619.1"/>
    </source>
</evidence>
<sequence length="160" mass="17912">MKDRRLVNWDCTLRAAISDVEGDLGEIVFATTRVETMLVDTVVSIFPDDPRYSHLHGKFAAIHPFNERTLPIICDAILVDPIKVSKPNPLKAIVLNKLQVALFCSSRTAVYPVSKRAIEVPLILIVSLAPIKFSGQFWDINSYHGIKLTGCCSQILKFQF</sequence>
<evidence type="ECO:0000313" key="10">
    <source>
        <dbReference type="Proteomes" id="UP001164929"/>
    </source>
</evidence>
<dbReference type="EMBL" id="JAQIZT010000007">
    <property type="protein sequence ID" value="KAJ6990619.1"/>
    <property type="molecule type" value="Genomic_DNA"/>
</dbReference>
<keyword evidence="10" id="KW-1185">Reference proteome</keyword>
<dbReference type="EC" id="6.1.1.9" evidence="2"/>
<dbReference type="PANTHER" id="PTHR11946:SF109">
    <property type="entry name" value="VALINE--TRNA LIGASE"/>
    <property type="match status" value="1"/>
</dbReference>
<evidence type="ECO:0000256" key="5">
    <source>
        <dbReference type="ARBA" id="ARBA00022840"/>
    </source>
</evidence>
<comment type="similarity">
    <text evidence="1">Belongs to the class-I aminoacyl-tRNA synthetase family.</text>
</comment>
<keyword evidence="7" id="KW-0030">Aminoacyl-tRNA synthetase</keyword>
<name>A0AAD6VWV3_9ROSI</name>
<accession>A0AAD6VWV3</accession>
<dbReference type="SUPFAM" id="SSF50677">
    <property type="entry name" value="ValRS/IleRS/LeuRS editing domain"/>
    <property type="match status" value="1"/>
</dbReference>
<dbReference type="PANTHER" id="PTHR11946">
    <property type="entry name" value="VALYL-TRNA SYNTHETASES"/>
    <property type="match status" value="1"/>
</dbReference>
<evidence type="ECO:0000256" key="2">
    <source>
        <dbReference type="ARBA" id="ARBA00013169"/>
    </source>
</evidence>
<dbReference type="GO" id="GO:0006438">
    <property type="term" value="P:valyl-tRNA aminoacylation"/>
    <property type="evidence" value="ECO:0007669"/>
    <property type="project" value="InterPro"/>
</dbReference>
<reference evidence="9" key="1">
    <citation type="journal article" date="2023" name="Mol. Ecol. Resour.">
        <title>Chromosome-level genome assembly of a triploid poplar Populus alba 'Berolinensis'.</title>
        <authorList>
            <person name="Chen S."/>
            <person name="Yu Y."/>
            <person name="Wang X."/>
            <person name="Wang S."/>
            <person name="Zhang T."/>
            <person name="Zhou Y."/>
            <person name="He R."/>
            <person name="Meng N."/>
            <person name="Wang Y."/>
            <person name="Liu W."/>
            <person name="Liu Z."/>
            <person name="Liu J."/>
            <person name="Guo Q."/>
            <person name="Huang H."/>
            <person name="Sederoff R.R."/>
            <person name="Wang G."/>
            <person name="Qu G."/>
            <person name="Chen S."/>
        </authorList>
    </citation>
    <scope>NUCLEOTIDE SEQUENCE</scope>
    <source>
        <strain evidence="9">SC-2020</strain>
    </source>
</reference>
<protein>
    <recommendedName>
        <fullName evidence="2">valine--tRNA ligase</fullName>
        <ecNumber evidence="2">6.1.1.9</ecNumber>
    </recommendedName>
    <alternativeName>
        <fullName evidence="8">Valyl-tRNA synthetase</fullName>
    </alternativeName>
</protein>
<keyword evidence="4" id="KW-0547">Nucleotide-binding</keyword>
<evidence type="ECO:0000256" key="7">
    <source>
        <dbReference type="ARBA" id="ARBA00023146"/>
    </source>
</evidence>